<gene>
    <name evidence="8" type="ORF">GON05_03455</name>
</gene>
<sequence length="368" mass="39545">MTINNNFWTMTTNKAKDSAEISIYGTIGTSWWEESVSAAQFARDLRALGSDVKDITVRINSAGGSVFDGLAIRSTLKSHAANVHVIVDGLAASIASIIAMAGDKITMAAGSMMMIHNPMSSIQMGDASDFREAADFLDKVRDSLVSVYASRTNISEKDLIVMMDAETWMSAEEALDQGFIDEVEAGSTVTAMMQGTVAMVNGVSMNFERFINPPQLPQAKSEPRLWPVLNNQSPGGASPLNLEELKAQHPALYTEIAKTGAAEERLRIQALDKLAAPGTADLVAKAKYETFETAANTALAIIELQNQRRQRAGQERNEDADSSGVNKVESAQGDEEDLNSGNDDSKKQIEAKGSKIAGVINKIRGGVK</sequence>
<feature type="region of interest" description="Disordered" evidence="7">
    <location>
        <begin position="310"/>
        <end position="351"/>
    </location>
</feature>
<dbReference type="InterPro" id="IPR029045">
    <property type="entry name" value="ClpP/crotonase-like_dom_sf"/>
</dbReference>
<comment type="similarity">
    <text evidence="1 6">Belongs to the peptidase S14 family.</text>
</comment>
<dbReference type="PRINTS" id="PR00127">
    <property type="entry name" value="CLPPROTEASEP"/>
</dbReference>
<dbReference type="PANTHER" id="PTHR10381">
    <property type="entry name" value="ATP-DEPENDENT CLP PROTEASE PROTEOLYTIC SUBUNIT"/>
    <property type="match status" value="1"/>
</dbReference>
<evidence type="ECO:0000313" key="9">
    <source>
        <dbReference type="Proteomes" id="UP000467637"/>
    </source>
</evidence>
<proteinExistence type="inferred from homology"/>
<dbReference type="InterPro" id="IPR023562">
    <property type="entry name" value="ClpP/TepA"/>
</dbReference>
<dbReference type="InterPro" id="IPR001907">
    <property type="entry name" value="ClpP"/>
</dbReference>
<comment type="caution">
    <text evidence="8">The sequence shown here is derived from an EMBL/GenBank/DDBJ whole genome shotgun (WGS) entry which is preliminary data.</text>
</comment>
<evidence type="ECO:0000256" key="1">
    <source>
        <dbReference type="ARBA" id="ARBA00007039"/>
    </source>
</evidence>
<evidence type="ECO:0000256" key="5">
    <source>
        <dbReference type="ARBA" id="ARBA00022825"/>
    </source>
</evidence>
<evidence type="ECO:0000256" key="4">
    <source>
        <dbReference type="ARBA" id="ARBA00022801"/>
    </source>
</evidence>
<evidence type="ECO:0000256" key="2">
    <source>
        <dbReference type="ARBA" id="ARBA00022490"/>
    </source>
</evidence>
<evidence type="ECO:0000256" key="7">
    <source>
        <dbReference type="SAM" id="MobiDB-lite"/>
    </source>
</evidence>
<name>A0ABW9U2D0_9BACL</name>
<organism evidence="8 9">
    <name type="scientific">Paenibacillus anseongense</name>
    <dbReference type="NCBI Taxonomy" id="2682845"/>
    <lineage>
        <taxon>Bacteria</taxon>
        <taxon>Bacillati</taxon>
        <taxon>Bacillota</taxon>
        <taxon>Bacilli</taxon>
        <taxon>Bacillales</taxon>
        <taxon>Paenibacillaceae</taxon>
        <taxon>Paenibacillus</taxon>
    </lineage>
</organism>
<keyword evidence="5" id="KW-0720">Serine protease</keyword>
<dbReference type="CDD" id="cd07016">
    <property type="entry name" value="S14_ClpP_1"/>
    <property type="match status" value="1"/>
</dbReference>
<keyword evidence="2" id="KW-0963">Cytoplasm</keyword>
<dbReference type="RefSeq" id="WP_157317821.1">
    <property type="nucleotide sequence ID" value="NZ_WSEM01000004.1"/>
</dbReference>
<reference evidence="8 9" key="1">
    <citation type="submission" date="2019-12" db="EMBL/GenBank/DDBJ databases">
        <authorList>
            <person name="Huq M.A."/>
        </authorList>
    </citation>
    <scope>NUCLEOTIDE SEQUENCE [LARGE SCALE GENOMIC DNA]</scope>
    <source>
        <strain evidence="8 9">MAH-34</strain>
    </source>
</reference>
<accession>A0ABW9U2D0</accession>
<dbReference type="Pfam" id="PF00574">
    <property type="entry name" value="CLP_protease"/>
    <property type="match status" value="1"/>
</dbReference>
<keyword evidence="4" id="KW-0378">Hydrolase</keyword>
<evidence type="ECO:0000256" key="3">
    <source>
        <dbReference type="ARBA" id="ARBA00022670"/>
    </source>
</evidence>
<dbReference type="NCBIfam" id="NF045542">
    <property type="entry name" value="Clp_rel_HeadMat"/>
    <property type="match status" value="1"/>
</dbReference>
<dbReference type="Proteomes" id="UP000467637">
    <property type="component" value="Unassembled WGS sequence"/>
</dbReference>
<dbReference type="SUPFAM" id="SSF52096">
    <property type="entry name" value="ClpP/crotonase"/>
    <property type="match status" value="1"/>
</dbReference>
<keyword evidence="3" id="KW-0645">Protease</keyword>
<keyword evidence="9" id="KW-1185">Reference proteome</keyword>
<protein>
    <recommendedName>
        <fullName evidence="6">ATP-dependent Clp protease proteolytic subunit</fullName>
    </recommendedName>
</protein>
<evidence type="ECO:0000256" key="6">
    <source>
        <dbReference type="RuleBase" id="RU003567"/>
    </source>
</evidence>
<dbReference type="EMBL" id="WSEM01000004">
    <property type="protein sequence ID" value="MVQ33701.1"/>
    <property type="molecule type" value="Genomic_DNA"/>
</dbReference>
<evidence type="ECO:0000313" key="8">
    <source>
        <dbReference type="EMBL" id="MVQ33701.1"/>
    </source>
</evidence>
<dbReference type="Gene3D" id="3.90.226.10">
    <property type="entry name" value="2-enoyl-CoA Hydratase, Chain A, domain 1"/>
    <property type="match status" value="1"/>
</dbReference>
<dbReference type="PANTHER" id="PTHR10381:SF70">
    <property type="entry name" value="ATP-DEPENDENT CLP PROTEASE PROTEOLYTIC SUBUNIT"/>
    <property type="match status" value="1"/>
</dbReference>